<evidence type="ECO:0000313" key="4">
    <source>
        <dbReference type="Proteomes" id="UP001230188"/>
    </source>
</evidence>
<feature type="transmembrane region" description="Helical" evidence="2">
    <location>
        <begin position="20"/>
        <end position="36"/>
    </location>
</feature>
<sequence length="510" mass="55879">MGAPLSTVLKVVVLLEHLRYIVGFLIPGICTARVAVAESEKEKDSRWLKYWAVSAALMVAETSIVGRVVWWAFVSSSETTEVHLLAVATARLALAQWLAFGGGARMAYAVIEASLAEREALIEAHLDAGEAYLKRQLKDLTQAATRRALVLLRDHAAEVWRVARCYATARAKAAELYEVARDKADRTLRGDRVDVTVFSPPVPAESWGVAVSAIVAETRAVAPLEEMAVARAEAQDVAPVDTAINEEMVVAVDETQDVAPVDTTTKEEMVVTVDETQDVAPVDTTTREEMDITVDETVSPEEKNKKKRARSSSSSSKVVSSIAERVSLRRRLEAVDRSGGVKARLAQKREQRRLIIVERAIAPLRGAGVVVDVFWVPKTRPAATRVVRLVDSALVWNAPERTENARDDDDDDDDDDEAPRRAALVAVRSVTRANKRIFLALVDASAARTIAIDVATARSAVTLGEGLQDLVTRARQRAQTAIENAALRITRHAFDSWFRACVFRPKCVDS</sequence>
<dbReference type="Proteomes" id="UP001230188">
    <property type="component" value="Unassembled WGS sequence"/>
</dbReference>
<feature type="transmembrane region" description="Helical" evidence="2">
    <location>
        <begin position="48"/>
        <end position="73"/>
    </location>
</feature>
<keyword evidence="2" id="KW-0472">Membrane</keyword>
<proteinExistence type="predicted"/>
<dbReference type="EMBL" id="JAQMWT010000408">
    <property type="protein sequence ID" value="KAJ8601681.1"/>
    <property type="molecule type" value="Genomic_DNA"/>
</dbReference>
<keyword evidence="2" id="KW-0812">Transmembrane</keyword>
<protein>
    <submittedName>
        <fullName evidence="3">Uncharacterized protein</fullName>
    </submittedName>
</protein>
<feature type="region of interest" description="Disordered" evidence="1">
    <location>
        <begin position="285"/>
        <end position="316"/>
    </location>
</feature>
<evidence type="ECO:0000313" key="3">
    <source>
        <dbReference type="EMBL" id="KAJ8601681.1"/>
    </source>
</evidence>
<gene>
    <name evidence="3" type="ORF">CTAYLR_007468</name>
</gene>
<keyword evidence="2" id="KW-1133">Transmembrane helix</keyword>
<evidence type="ECO:0000256" key="2">
    <source>
        <dbReference type="SAM" id="Phobius"/>
    </source>
</evidence>
<organism evidence="3 4">
    <name type="scientific">Chrysophaeum taylorii</name>
    <dbReference type="NCBI Taxonomy" id="2483200"/>
    <lineage>
        <taxon>Eukaryota</taxon>
        <taxon>Sar</taxon>
        <taxon>Stramenopiles</taxon>
        <taxon>Ochrophyta</taxon>
        <taxon>Pelagophyceae</taxon>
        <taxon>Pelagomonadales</taxon>
        <taxon>Pelagomonadaceae</taxon>
        <taxon>Chrysophaeum</taxon>
    </lineage>
</organism>
<evidence type="ECO:0000256" key="1">
    <source>
        <dbReference type="SAM" id="MobiDB-lite"/>
    </source>
</evidence>
<dbReference type="AlphaFoldDB" id="A0AAD7XKH6"/>
<reference evidence="3" key="1">
    <citation type="submission" date="2023-01" db="EMBL/GenBank/DDBJ databases">
        <title>Metagenome sequencing of chrysophaentin producing Chrysophaeum taylorii.</title>
        <authorList>
            <person name="Davison J."/>
            <person name="Bewley C."/>
        </authorList>
    </citation>
    <scope>NUCLEOTIDE SEQUENCE</scope>
    <source>
        <strain evidence="3">NIES-1699</strain>
    </source>
</reference>
<name>A0AAD7XKH6_9STRA</name>
<accession>A0AAD7XKH6</accession>
<comment type="caution">
    <text evidence="3">The sequence shown here is derived from an EMBL/GenBank/DDBJ whole genome shotgun (WGS) entry which is preliminary data.</text>
</comment>
<keyword evidence="4" id="KW-1185">Reference proteome</keyword>